<accession>A0A2W2A9Z3</accession>
<sequence>MSEVSVKKPALFEDDKMSALEAISQAQFIAFAPYVFQASMLLRDKGILKEVEASRQNGITIEALEAKLNLPHYTLRILLEAGLGIKLVYRKEDKYFLSKLGHFFLNHPMTRVNADFMRDVCYDGAQDLDQSLTDGKPRGLRHLGSWDTIYQGLSILPEPAHSSWFNFDHYYSDNAFPEALPIVFESAPKKVMDIGANTGKFTLSCLNYDKEVHVGLVDLQVQLNVAQKNIEAEGFGDRVSYHTCNVLDAASRLPTGFDIIWMSQFLDCFADDEIVSILQKCHEALPDNGHVFINETFWDRQKFEASAFSLQMTSLYFTTMANGNSQMYDSAVFLKLVDRAGFEVTKDIDNLGVSHTILVLKKK</sequence>
<dbReference type="SUPFAM" id="SSF53335">
    <property type="entry name" value="S-adenosyl-L-methionine-dependent methyltransferases"/>
    <property type="match status" value="1"/>
</dbReference>
<dbReference type="Gene3D" id="1.20.58.1390">
    <property type="match status" value="1"/>
</dbReference>
<dbReference type="OrthoDB" id="9805418at2"/>
<dbReference type="Gene3D" id="1.10.10.10">
    <property type="entry name" value="Winged helix-like DNA-binding domain superfamily/Winged helix DNA-binding domain"/>
    <property type="match status" value="1"/>
</dbReference>
<dbReference type="Proteomes" id="UP000248745">
    <property type="component" value="Unassembled WGS sequence"/>
</dbReference>
<dbReference type="InterPro" id="IPR001077">
    <property type="entry name" value="COMT_C"/>
</dbReference>
<dbReference type="PROSITE" id="PS51683">
    <property type="entry name" value="SAM_OMT_II"/>
    <property type="match status" value="1"/>
</dbReference>
<organism evidence="6 7">
    <name type="scientific">Taibaiella soli</name>
    <dbReference type="NCBI Taxonomy" id="1649169"/>
    <lineage>
        <taxon>Bacteria</taxon>
        <taxon>Pseudomonadati</taxon>
        <taxon>Bacteroidota</taxon>
        <taxon>Chitinophagia</taxon>
        <taxon>Chitinophagales</taxon>
        <taxon>Chitinophagaceae</taxon>
        <taxon>Taibaiella</taxon>
    </lineage>
</organism>
<dbReference type="InterPro" id="IPR016461">
    <property type="entry name" value="COMT-like"/>
</dbReference>
<comment type="caution">
    <text evidence="6">The sequence shown here is derived from an EMBL/GenBank/DDBJ whole genome shotgun (WGS) entry which is preliminary data.</text>
</comment>
<dbReference type="GO" id="GO:0032259">
    <property type="term" value="P:methylation"/>
    <property type="evidence" value="ECO:0007669"/>
    <property type="project" value="UniProtKB-KW"/>
</dbReference>
<dbReference type="EMBL" id="QKTW01000019">
    <property type="protein sequence ID" value="PZF72215.1"/>
    <property type="molecule type" value="Genomic_DNA"/>
</dbReference>
<protein>
    <submittedName>
        <fullName evidence="6">SAM-dependent methyltransferase</fullName>
    </submittedName>
</protein>
<evidence type="ECO:0000313" key="7">
    <source>
        <dbReference type="Proteomes" id="UP000248745"/>
    </source>
</evidence>
<dbReference type="Pfam" id="PF00891">
    <property type="entry name" value="Methyltransf_2"/>
    <property type="match status" value="1"/>
</dbReference>
<evidence type="ECO:0000256" key="1">
    <source>
        <dbReference type="ARBA" id="ARBA00022603"/>
    </source>
</evidence>
<dbReference type="Pfam" id="PF21212">
    <property type="entry name" value="Dimerisation2-like_dom"/>
    <property type="match status" value="1"/>
</dbReference>
<keyword evidence="1 6" id="KW-0489">Methyltransferase</keyword>
<proteinExistence type="predicted"/>
<dbReference type="Gene3D" id="3.40.50.150">
    <property type="entry name" value="Vaccinia Virus protein VP39"/>
    <property type="match status" value="1"/>
</dbReference>
<evidence type="ECO:0000313" key="6">
    <source>
        <dbReference type="EMBL" id="PZF72215.1"/>
    </source>
</evidence>
<dbReference type="InterPro" id="IPR049480">
    <property type="entry name" value="BVU_1015-like_N"/>
</dbReference>
<keyword evidence="2 6" id="KW-0808">Transferase</keyword>
<reference evidence="6 7" key="1">
    <citation type="submission" date="2018-06" db="EMBL/GenBank/DDBJ databases">
        <title>Mucibacter soli gen. nov., sp. nov., a new member of the family Chitinophagaceae producing mucin.</title>
        <authorList>
            <person name="Kim M.-K."/>
            <person name="Park S."/>
            <person name="Kim T.-S."/>
            <person name="Joung Y."/>
            <person name="Han J.-H."/>
            <person name="Kim S.B."/>
        </authorList>
    </citation>
    <scope>NUCLEOTIDE SEQUENCE [LARGE SCALE GENOMIC DNA]</scope>
    <source>
        <strain evidence="6 7">R1-15</strain>
    </source>
</reference>
<dbReference type="AlphaFoldDB" id="A0A2W2A9Z3"/>
<evidence type="ECO:0000256" key="3">
    <source>
        <dbReference type="ARBA" id="ARBA00022691"/>
    </source>
</evidence>
<gene>
    <name evidence="6" type="ORF">DN068_14890</name>
</gene>
<dbReference type="SUPFAM" id="SSF46785">
    <property type="entry name" value="Winged helix' DNA-binding domain"/>
    <property type="match status" value="1"/>
</dbReference>
<feature type="domain" description="O-methyltransferase C-terminal" evidence="4">
    <location>
        <begin position="189"/>
        <end position="343"/>
    </location>
</feature>
<feature type="domain" description="BVU-1015-like N-terminal dimerisation-like" evidence="5">
    <location>
        <begin position="25"/>
        <end position="95"/>
    </location>
</feature>
<evidence type="ECO:0000256" key="2">
    <source>
        <dbReference type="ARBA" id="ARBA00022679"/>
    </source>
</evidence>
<evidence type="ECO:0000259" key="5">
    <source>
        <dbReference type="Pfam" id="PF21212"/>
    </source>
</evidence>
<dbReference type="PANTHER" id="PTHR43712:SF2">
    <property type="entry name" value="O-METHYLTRANSFERASE CICE"/>
    <property type="match status" value="1"/>
</dbReference>
<name>A0A2W2A9Z3_9BACT</name>
<keyword evidence="7" id="KW-1185">Reference proteome</keyword>
<dbReference type="CDD" id="cd02440">
    <property type="entry name" value="AdoMet_MTases"/>
    <property type="match status" value="1"/>
</dbReference>
<dbReference type="InterPro" id="IPR036388">
    <property type="entry name" value="WH-like_DNA-bd_sf"/>
</dbReference>
<dbReference type="InterPro" id="IPR036390">
    <property type="entry name" value="WH_DNA-bd_sf"/>
</dbReference>
<dbReference type="InterPro" id="IPR029063">
    <property type="entry name" value="SAM-dependent_MTases_sf"/>
</dbReference>
<dbReference type="RefSeq" id="WP_110999727.1">
    <property type="nucleotide sequence ID" value="NZ_QKTW01000019.1"/>
</dbReference>
<evidence type="ECO:0000259" key="4">
    <source>
        <dbReference type="Pfam" id="PF00891"/>
    </source>
</evidence>
<dbReference type="PANTHER" id="PTHR43712">
    <property type="entry name" value="PUTATIVE (AFU_ORTHOLOGUE AFUA_4G14580)-RELATED"/>
    <property type="match status" value="1"/>
</dbReference>
<dbReference type="GO" id="GO:0008171">
    <property type="term" value="F:O-methyltransferase activity"/>
    <property type="evidence" value="ECO:0007669"/>
    <property type="project" value="InterPro"/>
</dbReference>
<keyword evidence="3" id="KW-0949">S-adenosyl-L-methionine</keyword>